<feature type="binding site" evidence="6">
    <location>
        <position position="185"/>
    </location>
    <ligand>
        <name>S-adenosyl-L-methionine</name>
        <dbReference type="ChEBI" id="CHEBI:59789"/>
    </ligand>
</feature>
<keyword evidence="4 5" id="KW-0411">Iron-sulfur</keyword>
<dbReference type="SFLD" id="SFLDF00348">
    <property type="entry name" value="FeFe_hydrogenase_maturase_(Hyd"/>
    <property type="match status" value="1"/>
</dbReference>
<feature type="binding site" evidence="5">
    <location>
        <position position="72"/>
    </location>
    <ligand>
        <name>[4Fe-4S] cluster</name>
        <dbReference type="ChEBI" id="CHEBI:49883"/>
        <note>4Fe-4S-S-AdoMet</note>
    </ligand>
</feature>
<dbReference type="CDD" id="cd01335">
    <property type="entry name" value="Radical_SAM"/>
    <property type="match status" value="1"/>
</dbReference>
<evidence type="ECO:0000256" key="2">
    <source>
        <dbReference type="ARBA" id="ARBA00022723"/>
    </source>
</evidence>
<evidence type="ECO:0000313" key="9">
    <source>
        <dbReference type="EMBL" id="QOS41015.1"/>
    </source>
</evidence>
<dbReference type="SFLD" id="SFLDS00029">
    <property type="entry name" value="Radical_SAM"/>
    <property type="match status" value="1"/>
</dbReference>
<dbReference type="PANTHER" id="PTHR43726">
    <property type="entry name" value="3-METHYLORNITHINE SYNTHASE"/>
    <property type="match status" value="1"/>
</dbReference>
<evidence type="ECO:0000256" key="4">
    <source>
        <dbReference type="ARBA" id="ARBA00023014"/>
    </source>
</evidence>
<dbReference type="PIRSF" id="PIRSF004762">
    <property type="entry name" value="CHP00423"/>
    <property type="match status" value="1"/>
</dbReference>
<dbReference type="GO" id="GO:0004076">
    <property type="term" value="F:biotin synthase activity"/>
    <property type="evidence" value="ECO:0007669"/>
    <property type="project" value="UniProtKB-EC"/>
</dbReference>
<dbReference type="SMART" id="SM00729">
    <property type="entry name" value="Elp3"/>
    <property type="match status" value="1"/>
</dbReference>
<keyword evidence="2" id="KW-0479">Metal-binding</keyword>
<evidence type="ECO:0000256" key="1">
    <source>
        <dbReference type="ARBA" id="ARBA00022691"/>
    </source>
</evidence>
<feature type="binding site" evidence="6">
    <location>
        <position position="165"/>
    </location>
    <ligand>
        <name>S-adenosyl-L-methionine</name>
        <dbReference type="ChEBI" id="CHEBI:59789"/>
    </ligand>
</feature>
<protein>
    <submittedName>
        <fullName evidence="8">Biotin synthase</fullName>
        <ecNumber evidence="8">2.8.1.6</ecNumber>
    </submittedName>
    <submittedName>
        <fullName evidence="9">[FeFe] hydrogenase H-cluster radical SAM maturase HydE</fullName>
    </submittedName>
</protein>
<dbReference type="InterPro" id="IPR034422">
    <property type="entry name" value="HydE/PylB-like"/>
</dbReference>
<dbReference type="Pfam" id="PF04055">
    <property type="entry name" value="Radical_SAM"/>
    <property type="match status" value="1"/>
</dbReference>
<keyword evidence="10" id="KW-1185">Reference proteome</keyword>
<dbReference type="AlphaFoldDB" id="A0A840SI62"/>
<evidence type="ECO:0000313" key="10">
    <source>
        <dbReference type="Proteomes" id="UP000578697"/>
    </source>
</evidence>
<feature type="binding site" evidence="5">
    <location>
        <position position="69"/>
    </location>
    <ligand>
        <name>[4Fe-4S] cluster</name>
        <dbReference type="ChEBI" id="CHEBI:49883"/>
        <note>4Fe-4S-S-AdoMet</note>
    </ligand>
</feature>
<keyword evidence="1 5" id="KW-0949">S-adenosyl-L-methionine</keyword>
<dbReference type="EC" id="2.8.1.6" evidence="8"/>
<dbReference type="SUPFAM" id="SSF102114">
    <property type="entry name" value="Radical SAM enzymes"/>
    <property type="match status" value="1"/>
</dbReference>
<evidence type="ECO:0000313" key="11">
    <source>
        <dbReference type="Proteomes" id="UP000593591"/>
    </source>
</evidence>
<sequence>MEEINLLAEKLCAEHKLSVSEYEFLIKNRTNYVTEFLRQKAVDIRKSIYGNSVYIRGLIEFTNRCKNDCYYCGLRKSNLNCDRYRLEEKQIVACTDEGYELGYRTFVLQGGEDPFFSDEVLCSIIRKIKQNHPDCAVTLSVGERSEESYRALFEAGADRYLLRHETADELHYSKLHPEGMSFKNRMNCLSVLRKTGFAVGAGFMVGSPFQTEKELSEDLKFIETFQPEMCGIGPFIPHRETPFAREKSGSAELTCFLLSVIRIIKPNILLPATTALATLIPDGRERGILSGANVVMPNLSPLAVRKKYELYNNKVCTGEESARCRVCADKRMQSIGYQIVVDRGDMKSF</sequence>
<dbReference type="InterPro" id="IPR007197">
    <property type="entry name" value="rSAM"/>
</dbReference>
<dbReference type="EMBL" id="CP031517">
    <property type="protein sequence ID" value="QOS41015.1"/>
    <property type="molecule type" value="Genomic_DNA"/>
</dbReference>
<dbReference type="Proteomes" id="UP000578697">
    <property type="component" value="Unassembled WGS sequence"/>
</dbReference>
<reference evidence="8 10" key="2">
    <citation type="submission" date="2020-08" db="EMBL/GenBank/DDBJ databases">
        <title>Genomic Encyclopedia of Type Strains, Phase IV (KMG-IV): sequencing the most valuable type-strain genomes for metagenomic binning, comparative biology and taxonomic classification.</title>
        <authorList>
            <person name="Goeker M."/>
        </authorList>
    </citation>
    <scope>NUCLEOTIDE SEQUENCE [LARGE SCALE GENOMIC DNA]</scope>
    <source>
        <strain evidence="8 10">DSM 103679</strain>
    </source>
</reference>
<evidence type="ECO:0000256" key="6">
    <source>
        <dbReference type="PIRSR" id="PIRSR004762-2"/>
    </source>
</evidence>
<keyword evidence="3 5" id="KW-0408">Iron</keyword>
<dbReference type="EMBL" id="JACHFR010000002">
    <property type="protein sequence ID" value="MBB5219082.1"/>
    <property type="molecule type" value="Genomic_DNA"/>
</dbReference>
<keyword evidence="5" id="KW-0004">4Fe-4S</keyword>
<evidence type="ECO:0000256" key="5">
    <source>
        <dbReference type="PIRSR" id="PIRSR004762-1"/>
    </source>
</evidence>
<organism evidence="8 10">
    <name type="scientific">Treponema rectale</name>
    <dbReference type="NCBI Taxonomy" id="744512"/>
    <lineage>
        <taxon>Bacteria</taxon>
        <taxon>Pseudomonadati</taxon>
        <taxon>Spirochaetota</taxon>
        <taxon>Spirochaetia</taxon>
        <taxon>Spirochaetales</taxon>
        <taxon>Treponemataceae</taxon>
        <taxon>Treponema</taxon>
    </lineage>
</organism>
<accession>A0A840SI62</accession>
<dbReference type="InterPro" id="IPR024021">
    <property type="entry name" value="FeFe-hyd_HydE_rSAM"/>
</dbReference>
<feature type="binding site" evidence="5">
    <location>
        <position position="65"/>
    </location>
    <ligand>
        <name>[4Fe-4S] cluster</name>
        <dbReference type="ChEBI" id="CHEBI:49883"/>
        <note>4Fe-4S-S-AdoMet</note>
    </ligand>
</feature>
<name>A0A840SI62_9SPIR</name>
<dbReference type="Gene3D" id="3.20.20.70">
    <property type="entry name" value="Aldolase class I"/>
    <property type="match status" value="1"/>
</dbReference>
<dbReference type="PROSITE" id="PS51918">
    <property type="entry name" value="RADICAL_SAM"/>
    <property type="match status" value="1"/>
</dbReference>
<dbReference type="InterPro" id="IPR013785">
    <property type="entry name" value="Aldolase_TIM"/>
</dbReference>
<evidence type="ECO:0000313" key="8">
    <source>
        <dbReference type="EMBL" id="MBB5219082.1"/>
    </source>
</evidence>
<gene>
    <name evidence="9" type="primary">hydE</name>
    <name evidence="9" type="ORF">DYE49_11380</name>
    <name evidence="8" type="ORF">HNP77_001451</name>
</gene>
<evidence type="ECO:0000259" key="7">
    <source>
        <dbReference type="PROSITE" id="PS51918"/>
    </source>
</evidence>
<comment type="cofactor">
    <cofactor evidence="5">
        <name>[4Fe-4S] cluster</name>
        <dbReference type="ChEBI" id="CHEBI:49883"/>
    </cofactor>
    <text evidence="5">Binds 1 [4Fe-4S] cluster. The cluster is coordinated with 3 cysteines and an exchangeable S-adenosyl-L-methionine.</text>
</comment>
<dbReference type="GO" id="GO:0046872">
    <property type="term" value="F:metal ion binding"/>
    <property type="evidence" value="ECO:0007669"/>
    <property type="project" value="UniProtKB-KW"/>
</dbReference>
<dbReference type="Proteomes" id="UP000593591">
    <property type="component" value="Chromosome"/>
</dbReference>
<feature type="binding site" evidence="6">
    <location>
        <position position="140"/>
    </location>
    <ligand>
        <name>(3R)-3-methyl-D-ornithine</name>
        <dbReference type="ChEBI" id="CHEBI:64642"/>
    </ligand>
</feature>
<proteinExistence type="predicted"/>
<dbReference type="PANTHER" id="PTHR43726:SF1">
    <property type="entry name" value="BIOTIN SYNTHASE"/>
    <property type="match status" value="1"/>
</dbReference>
<dbReference type="RefSeq" id="WP_184652510.1">
    <property type="nucleotide sequence ID" value="NZ_JACHFR010000002.1"/>
</dbReference>
<keyword evidence="8" id="KW-0808">Transferase</keyword>
<feature type="domain" description="Radical SAM core" evidence="7">
    <location>
        <begin position="51"/>
        <end position="273"/>
    </location>
</feature>
<dbReference type="NCBIfam" id="TIGR03956">
    <property type="entry name" value="rSAM_HydE"/>
    <property type="match status" value="1"/>
</dbReference>
<dbReference type="InterPro" id="IPR058240">
    <property type="entry name" value="rSAM_sf"/>
</dbReference>
<reference evidence="9 11" key="1">
    <citation type="submission" date="2018-08" db="EMBL/GenBank/DDBJ databases">
        <title>The first complete genome of Treponema rectale (CHPAT), a commensal spirochete of the bovine rectum.</title>
        <authorList>
            <person name="Staton G.J."/>
            <person name="Clegg S.R."/>
            <person name="Carter S.D."/>
            <person name="Radford A.D."/>
            <person name="Darby A."/>
            <person name="Hall N."/>
            <person name="Birtles R.J."/>
            <person name="Evans N.J."/>
        </authorList>
    </citation>
    <scope>NUCLEOTIDE SEQUENCE [LARGE SCALE GENOMIC DNA]</scope>
    <source>
        <strain evidence="9 11">CHPA</strain>
    </source>
</reference>
<evidence type="ECO:0000256" key="3">
    <source>
        <dbReference type="ARBA" id="ARBA00023004"/>
    </source>
</evidence>
<dbReference type="SFLD" id="SFLDG01280">
    <property type="entry name" value="HydE/PylB-like"/>
    <property type="match status" value="1"/>
</dbReference>
<dbReference type="InterPro" id="IPR006638">
    <property type="entry name" value="Elp3/MiaA/NifB-like_rSAM"/>
</dbReference>
<dbReference type="KEGG" id="trc:DYE49_11380"/>
<dbReference type="SFLD" id="SFLDG01060">
    <property type="entry name" value="BATS_domain_containing"/>
    <property type="match status" value="1"/>
</dbReference>
<dbReference type="GO" id="GO:0051539">
    <property type="term" value="F:4 iron, 4 sulfur cluster binding"/>
    <property type="evidence" value="ECO:0007669"/>
    <property type="project" value="UniProtKB-KW"/>
</dbReference>